<gene>
    <name evidence="1" type="ORF">SVIM_LOCUS155836</name>
</gene>
<protein>
    <submittedName>
        <fullName evidence="1">Uncharacterized protein</fullName>
    </submittedName>
</protein>
<evidence type="ECO:0000313" key="1">
    <source>
        <dbReference type="EMBL" id="VFU33659.1"/>
    </source>
</evidence>
<accession>A0A6N2KYC5</accession>
<sequence length="75" mass="8847">MYNFHEICFSISLNGIYSKPICHGSLLRQIPFQTPITILSSSQKLYPFFMILCMDQIYHGEFFRKICEDTMESDK</sequence>
<dbReference type="EMBL" id="CAADRP010000922">
    <property type="protein sequence ID" value="VFU33659.1"/>
    <property type="molecule type" value="Genomic_DNA"/>
</dbReference>
<name>A0A6N2KYC5_SALVM</name>
<dbReference type="AlphaFoldDB" id="A0A6N2KYC5"/>
<proteinExistence type="predicted"/>
<reference evidence="1" key="1">
    <citation type="submission" date="2019-03" db="EMBL/GenBank/DDBJ databases">
        <authorList>
            <person name="Mank J."/>
            <person name="Almeida P."/>
        </authorList>
    </citation>
    <scope>NUCLEOTIDE SEQUENCE</scope>
    <source>
        <strain evidence="1">78183</strain>
    </source>
</reference>
<organism evidence="1">
    <name type="scientific">Salix viminalis</name>
    <name type="common">Common osier</name>
    <name type="synonym">Basket willow</name>
    <dbReference type="NCBI Taxonomy" id="40686"/>
    <lineage>
        <taxon>Eukaryota</taxon>
        <taxon>Viridiplantae</taxon>
        <taxon>Streptophyta</taxon>
        <taxon>Embryophyta</taxon>
        <taxon>Tracheophyta</taxon>
        <taxon>Spermatophyta</taxon>
        <taxon>Magnoliopsida</taxon>
        <taxon>eudicotyledons</taxon>
        <taxon>Gunneridae</taxon>
        <taxon>Pentapetalae</taxon>
        <taxon>rosids</taxon>
        <taxon>fabids</taxon>
        <taxon>Malpighiales</taxon>
        <taxon>Salicaceae</taxon>
        <taxon>Saliceae</taxon>
        <taxon>Salix</taxon>
    </lineage>
</organism>